<proteinExistence type="predicted"/>
<evidence type="ECO:0008006" key="9">
    <source>
        <dbReference type="Google" id="ProtNLM"/>
    </source>
</evidence>
<accession>A0A1F2WJ84</accession>
<dbReference type="STRING" id="1797197.A2Y75_07135"/>
<dbReference type="InterPro" id="IPR001182">
    <property type="entry name" value="FtsW/RodA"/>
</dbReference>
<evidence type="ECO:0000313" key="8">
    <source>
        <dbReference type="Proteomes" id="UP000177876"/>
    </source>
</evidence>
<sequence>MQLSRRTQELLLLAPASLIPFAGWISVDLARDGHIVPGNAVYPIVIVGMFAVAHLVLRFIKPESDPVLLPLTAALTYIGITVLFRLDMHMARLQVIWLGVGLAAMLVLILTLKDYTGLARYPYILASIALLLLFSTMFFGREVNGARLWLVFGPLRFQPSELAKILLAIFFAAYLSERRELIAGAGKSIAGFRLPRLRDLGPLLTMWALSLLLLIFQKDLGSSLLFFGIFLAIIYVATARASFVAVGLALFLLGATLTFYAFPHVEKRVDTWLDPLNPKTVSGDSYQISQSLFGFAEGGLSGTGFARGNPEIIPFVETDFIYAAVGEELGLLGAAFLILLYLMFSARGLYIALTCPDDFGKLLAVGLTAIVALQAFIIMAGVTRLVPLTGITMPFVSYGGSSLFCNFLLLGFLLIISSGGGEIAEKH</sequence>
<dbReference type="GO" id="GO:0005886">
    <property type="term" value="C:plasma membrane"/>
    <property type="evidence" value="ECO:0007669"/>
    <property type="project" value="TreeGrafter"/>
</dbReference>
<keyword evidence="3" id="KW-0133">Cell shape</keyword>
<organism evidence="7 8">
    <name type="scientific">Candidatus Solincola sediminis</name>
    <dbReference type="NCBI Taxonomy" id="1797199"/>
    <lineage>
        <taxon>Bacteria</taxon>
        <taxon>Bacillati</taxon>
        <taxon>Actinomycetota</taxon>
        <taxon>Candidatus Geothermincolia</taxon>
        <taxon>Candidatus Geothermincolales</taxon>
        <taxon>Candidatus Geothermincolaceae</taxon>
        <taxon>Candidatus Solincola</taxon>
    </lineage>
</organism>
<keyword evidence="5 6" id="KW-0472">Membrane</keyword>
<feature type="transmembrane region" description="Helical" evidence="6">
    <location>
        <begin position="329"/>
        <end position="350"/>
    </location>
</feature>
<feature type="transmembrane region" description="Helical" evidence="6">
    <location>
        <begin position="92"/>
        <end position="111"/>
    </location>
</feature>
<protein>
    <recommendedName>
        <fullName evidence="9">FtsW/RodA/SpoVE family cell cycle protein</fullName>
    </recommendedName>
</protein>
<dbReference type="GO" id="GO:0032153">
    <property type="term" value="C:cell division site"/>
    <property type="evidence" value="ECO:0007669"/>
    <property type="project" value="TreeGrafter"/>
</dbReference>
<dbReference type="Pfam" id="PF01098">
    <property type="entry name" value="FTSW_RODA_SPOVE"/>
    <property type="match status" value="1"/>
</dbReference>
<dbReference type="GO" id="GO:0051301">
    <property type="term" value="P:cell division"/>
    <property type="evidence" value="ECO:0007669"/>
    <property type="project" value="InterPro"/>
</dbReference>
<keyword evidence="2 6" id="KW-0812">Transmembrane</keyword>
<comment type="subcellular location">
    <subcellularLocation>
        <location evidence="1">Membrane</location>
        <topology evidence="1">Multi-pass membrane protein</topology>
    </subcellularLocation>
</comment>
<comment type="caution">
    <text evidence="7">The sequence shown here is derived from an EMBL/GenBank/DDBJ whole genome shotgun (WGS) entry which is preliminary data.</text>
</comment>
<evidence type="ECO:0000256" key="1">
    <source>
        <dbReference type="ARBA" id="ARBA00004141"/>
    </source>
</evidence>
<dbReference type="AlphaFoldDB" id="A0A1F2WJ84"/>
<feature type="transmembrane region" description="Helical" evidence="6">
    <location>
        <begin position="123"/>
        <end position="140"/>
    </location>
</feature>
<gene>
    <name evidence="7" type="ORF">A2Y75_07135</name>
</gene>
<dbReference type="GO" id="GO:0015648">
    <property type="term" value="F:lipid-linked peptidoglycan transporter activity"/>
    <property type="evidence" value="ECO:0007669"/>
    <property type="project" value="TreeGrafter"/>
</dbReference>
<feature type="transmembrane region" description="Helical" evidence="6">
    <location>
        <begin position="40"/>
        <end position="60"/>
    </location>
</feature>
<dbReference type="PANTHER" id="PTHR30474">
    <property type="entry name" value="CELL CYCLE PROTEIN"/>
    <property type="match status" value="1"/>
</dbReference>
<dbReference type="Proteomes" id="UP000177876">
    <property type="component" value="Unassembled WGS sequence"/>
</dbReference>
<name>A0A1F2WJ84_9ACTN</name>
<feature type="transmembrane region" description="Helical" evidence="6">
    <location>
        <begin position="222"/>
        <end position="238"/>
    </location>
</feature>
<evidence type="ECO:0000313" key="7">
    <source>
        <dbReference type="EMBL" id="OFW56925.1"/>
    </source>
</evidence>
<dbReference type="GO" id="GO:0008360">
    <property type="term" value="P:regulation of cell shape"/>
    <property type="evidence" value="ECO:0007669"/>
    <property type="project" value="UniProtKB-KW"/>
</dbReference>
<keyword evidence="4 6" id="KW-1133">Transmembrane helix</keyword>
<feature type="transmembrane region" description="Helical" evidence="6">
    <location>
        <begin position="243"/>
        <end position="262"/>
    </location>
</feature>
<evidence type="ECO:0000256" key="3">
    <source>
        <dbReference type="ARBA" id="ARBA00022960"/>
    </source>
</evidence>
<evidence type="ECO:0000256" key="4">
    <source>
        <dbReference type="ARBA" id="ARBA00022989"/>
    </source>
</evidence>
<evidence type="ECO:0000256" key="2">
    <source>
        <dbReference type="ARBA" id="ARBA00022692"/>
    </source>
</evidence>
<feature type="transmembrane region" description="Helical" evidence="6">
    <location>
        <begin position="67"/>
        <end position="86"/>
    </location>
</feature>
<evidence type="ECO:0000256" key="5">
    <source>
        <dbReference type="ARBA" id="ARBA00023136"/>
    </source>
</evidence>
<feature type="transmembrane region" description="Helical" evidence="6">
    <location>
        <begin position="362"/>
        <end position="383"/>
    </location>
</feature>
<dbReference type="PANTHER" id="PTHR30474:SF3">
    <property type="entry name" value="PEPTIDOGLYCAN GLYCOSYLTRANSFERASE RODA"/>
    <property type="match status" value="1"/>
</dbReference>
<dbReference type="EMBL" id="MELK01000040">
    <property type="protein sequence ID" value="OFW56925.1"/>
    <property type="molecule type" value="Genomic_DNA"/>
</dbReference>
<feature type="transmembrane region" description="Helical" evidence="6">
    <location>
        <begin position="395"/>
        <end position="416"/>
    </location>
</feature>
<reference evidence="7 8" key="1">
    <citation type="journal article" date="2016" name="Nat. Commun.">
        <title>Thousands of microbial genomes shed light on interconnected biogeochemical processes in an aquifer system.</title>
        <authorList>
            <person name="Anantharaman K."/>
            <person name="Brown C.T."/>
            <person name="Hug L.A."/>
            <person name="Sharon I."/>
            <person name="Castelle C.J."/>
            <person name="Probst A.J."/>
            <person name="Thomas B.C."/>
            <person name="Singh A."/>
            <person name="Wilkins M.J."/>
            <person name="Karaoz U."/>
            <person name="Brodie E.L."/>
            <person name="Williams K.H."/>
            <person name="Hubbard S.S."/>
            <person name="Banfield J.F."/>
        </authorList>
    </citation>
    <scope>NUCLEOTIDE SEQUENCE [LARGE SCALE GENOMIC DNA]</scope>
</reference>
<evidence type="ECO:0000256" key="6">
    <source>
        <dbReference type="SAM" id="Phobius"/>
    </source>
</evidence>